<dbReference type="EMBL" id="VXLC01000015">
    <property type="protein sequence ID" value="KAA8885431.1"/>
    <property type="molecule type" value="Genomic_DNA"/>
</dbReference>
<accession>A0A5N0EDA7</accession>
<dbReference type="SUPFAM" id="SSF57625">
    <property type="entry name" value="Invertebrate chitin-binding proteins"/>
    <property type="match status" value="1"/>
</dbReference>
<evidence type="ECO:0000313" key="3">
    <source>
        <dbReference type="EMBL" id="KAA8885431.1"/>
    </source>
</evidence>
<evidence type="ECO:0000259" key="2">
    <source>
        <dbReference type="Pfam" id="PF01607"/>
    </source>
</evidence>
<evidence type="ECO:0000313" key="4">
    <source>
        <dbReference type="Proteomes" id="UP000323876"/>
    </source>
</evidence>
<gene>
    <name evidence="3" type="ORF">F3087_27710</name>
</gene>
<dbReference type="OrthoDB" id="3966221at2"/>
<dbReference type="AlphaFoldDB" id="A0A5N0EDA7"/>
<reference evidence="3 4" key="1">
    <citation type="submission" date="2019-09" db="EMBL/GenBank/DDBJ databases">
        <authorList>
            <person name="Wang X."/>
        </authorList>
    </citation>
    <scope>NUCLEOTIDE SEQUENCE [LARGE SCALE GENOMIC DNA]</scope>
    <source>
        <strain evidence="3 4">CICC 11023</strain>
    </source>
</reference>
<dbReference type="GO" id="GO:0005576">
    <property type="term" value="C:extracellular region"/>
    <property type="evidence" value="ECO:0007669"/>
    <property type="project" value="InterPro"/>
</dbReference>
<name>A0A5N0EDA7_9NOCA</name>
<protein>
    <submittedName>
        <fullName evidence="3">Chitin binding domain-containing protein</fullName>
    </submittedName>
</protein>
<feature type="domain" description="Chitin-binding type-2" evidence="2">
    <location>
        <begin position="24"/>
        <end position="67"/>
    </location>
</feature>
<dbReference type="Gene3D" id="2.170.140.10">
    <property type="entry name" value="Chitin binding domain"/>
    <property type="match status" value="1"/>
</dbReference>
<comment type="caution">
    <text evidence="3">The sequence shown here is derived from an EMBL/GenBank/DDBJ whole genome shotgun (WGS) entry which is preliminary data.</text>
</comment>
<organism evidence="3 4">
    <name type="scientific">Nocardia colli</name>
    <dbReference type="NCBI Taxonomy" id="2545717"/>
    <lineage>
        <taxon>Bacteria</taxon>
        <taxon>Bacillati</taxon>
        <taxon>Actinomycetota</taxon>
        <taxon>Actinomycetes</taxon>
        <taxon>Mycobacteriales</taxon>
        <taxon>Nocardiaceae</taxon>
        <taxon>Nocardia</taxon>
    </lineage>
</organism>
<dbReference type="InterPro" id="IPR036508">
    <property type="entry name" value="Chitin-bd_dom_sf"/>
</dbReference>
<dbReference type="RefSeq" id="WP_150404989.1">
    <property type="nucleotide sequence ID" value="NZ_VXLC01000015.1"/>
</dbReference>
<keyword evidence="4" id="KW-1185">Reference proteome</keyword>
<dbReference type="InterPro" id="IPR002557">
    <property type="entry name" value="Chitin-bd_dom"/>
</dbReference>
<evidence type="ECO:0000256" key="1">
    <source>
        <dbReference type="SAM" id="MobiDB-lite"/>
    </source>
</evidence>
<dbReference type="Pfam" id="PF01607">
    <property type="entry name" value="CBM_14"/>
    <property type="match status" value="1"/>
</dbReference>
<dbReference type="Proteomes" id="UP000323876">
    <property type="component" value="Unassembled WGS sequence"/>
</dbReference>
<proteinExistence type="predicted"/>
<feature type="region of interest" description="Disordered" evidence="1">
    <location>
        <begin position="1"/>
        <end position="25"/>
    </location>
</feature>
<sequence length="81" mass="9421">MSFDEVADQLGYQEGESRPMSSAQQYYADKNSPEWFWETSNDVAYHFRCPAGLWWDTKLLTCNYPEQAYESAEFIPPPDAL</sequence>
<dbReference type="GO" id="GO:0008061">
    <property type="term" value="F:chitin binding"/>
    <property type="evidence" value="ECO:0007669"/>
    <property type="project" value="InterPro"/>
</dbReference>